<evidence type="ECO:0000313" key="2">
    <source>
        <dbReference type="EMBL" id="GIJ89429.1"/>
    </source>
</evidence>
<accession>A0A9P3BKH9</accession>
<dbReference type="GO" id="GO:0009116">
    <property type="term" value="P:nucleoside metabolic process"/>
    <property type="evidence" value="ECO:0007669"/>
    <property type="project" value="InterPro"/>
</dbReference>
<proteinExistence type="predicted"/>
<evidence type="ECO:0000313" key="3">
    <source>
        <dbReference type="Proteomes" id="UP001043456"/>
    </source>
</evidence>
<dbReference type="InterPro" id="IPR053137">
    <property type="entry name" value="NLR-like"/>
</dbReference>
<sequence>MRPQHRDEFEIAIICSLSCEAEAIEASLDEVYDRFGEIYDKEPEDRNTYINGRIGKHNVVLCQAPEAGKCSSASVASSLMFSYTGVQLALVVGVCGGVPSPSCSERNIFLGDIVIADSVIEFDLGEQCPWGFQRTTGVKDVLGRPNRAIRTLLNALSTDGNCKLTEEESAGFLEELQSRGCPKWQYPGASKDILFSSAYRHQHRRRSESLEYVCINSVSENTLCGDALEGECHILGCDEQQVHRRRSGEKTVKPAIHIGMIASGDTVMRSGEHRDRIAETEEVIAFETIGAGVWDTLPCVIINGVSHYADGHENKVWQNYAAAIAASGAKAFLQYWAPSAKAKSRRAQSIHSRVPVLQTVFTGREMEMNEMKEELGDPRQGRKGVVLRGLSGYGKTQLAVHYISVKRTLYDSILWIDCSSWDAIHESFSQIWRKIRGCMDDEASPIEPVLEWLEQETNPAWIMVFDGVEMPDTSTATNIDIRKYFPSCNHGHVLLTTVSPYLHSRLGYRGIRVRGVDEDAGAHILLRCAGVEEPDSPAVQTAKAISRKVGGVPLALEQAGSFLRCGLYSLHEFNRRFQEEFAKSTFKTPLFNFIGAYEKGHTLWTALEKMYNDAGQRSPDSIKLLHLAVFLGPGLIPSSLISYPPVDDNKSSVLFNSLCVLESADTSWLRIINRLNSLRSRVTDFANALRALEDSGLVSLNRKRSDSVIESFEIDAVVRSFVRLKLSCYNLRDNAAVAFLLNGQSCASIDAQSLLEIPQEHLGRLSTVLDDFMSLMPPEMIQAPHGKYFRLCGSVASVYARVSRLNGNYETSKRLWVLALQYIALSQGAGSPASGAKLEEINAAADTLVVVDESSVEGAWKQACASVTLSLAARVRKAVLRSRALRHDLVTGPTSSSGEIEEVLKDLQGDFT</sequence>
<dbReference type="Pfam" id="PF01048">
    <property type="entry name" value="PNP_UDP_1"/>
    <property type="match status" value="1"/>
</dbReference>
<dbReference type="Gene3D" id="3.40.50.1580">
    <property type="entry name" value="Nucleoside phosphorylase domain"/>
    <property type="match status" value="1"/>
</dbReference>
<dbReference type="OrthoDB" id="1577640at2759"/>
<keyword evidence="3" id="KW-1185">Reference proteome</keyword>
<dbReference type="InterPro" id="IPR000845">
    <property type="entry name" value="Nucleoside_phosphorylase_d"/>
</dbReference>
<dbReference type="InterPro" id="IPR027417">
    <property type="entry name" value="P-loop_NTPase"/>
</dbReference>
<evidence type="ECO:0000259" key="1">
    <source>
        <dbReference type="Pfam" id="PF01048"/>
    </source>
</evidence>
<dbReference type="RefSeq" id="XP_043160175.1">
    <property type="nucleotide sequence ID" value="XM_043304240.1"/>
</dbReference>
<dbReference type="GeneID" id="67006979"/>
<dbReference type="GO" id="GO:0043531">
    <property type="term" value="F:ADP binding"/>
    <property type="evidence" value="ECO:0007669"/>
    <property type="project" value="InterPro"/>
</dbReference>
<dbReference type="PANTHER" id="PTHR46082:SF6">
    <property type="entry name" value="AAA+ ATPASE DOMAIN-CONTAINING PROTEIN-RELATED"/>
    <property type="match status" value="1"/>
</dbReference>
<dbReference type="Gene3D" id="3.40.50.300">
    <property type="entry name" value="P-loop containing nucleotide triphosphate hydrolases"/>
    <property type="match status" value="1"/>
</dbReference>
<dbReference type="AlphaFoldDB" id="A0A9P3BKH9"/>
<name>A0A9P3BKH9_9EURO</name>
<dbReference type="PANTHER" id="PTHR46082">
    <property type="entry name" value="ATP/GTP-BINDING PROTEIN-RELATED"/>
    <property type="match status" value="1"/>
</dbReference>
<dbReference type="SUPFAM" id="SSF53167">
    <property type="entry name" value="Purine and uridine phosphorylases"/>
    <property type="match status" value="1"/>
</dbReference>
<comment type="caution">
    <text evidence="2">The sequence shown here is derived from an EMBL/GenBank/DDBJ whole genome shotgun (WGS) entry which is preliminary data.</text>
</comment>
<feature type="domain" description="Nucleoside phosphorylase" evidence="1">
    <location>
        <begin position="11"/>
        <end position="133"/>
    </location>
</feature>
<dbReference type="SUPFAM" id="SSF52540">
    <property type="entry name" value="P-loop containing nucleoside triphosphate hydrolases"/>
    <property type="match status" value="1"/>
</dbReference>
<gene>
    <name evidence="2" type="ORF">Asppvi_008369</name>
</gene>
<dbReference type="Proteomes" id="UP001043456">
    <property type="component" value="Unassembled WGS sequence"/>
</dbReference>
<reference evidence="2 3" key="1">
    <citation type="submission" date="2018-10" db="EMBL/GenBank/DDBJ databases">
        <title>Pan-genome distribution and transcriptional activeness of fungal secondary metabolism genes in Aspergillus section Fumigati.</title>
        <authorList>
            <person name="Takahashi H."/>
            <person name="Umemura M."/>
            <person name="Ninomiya A."/>
            <person name="Kusuya Y."/>
            <person name="Urayama S."/>
            <person name="Shimizu M."/>
            <person name="Watanabe A."/>
            <person name="Kamei K."/>
            <person name="Yaguchi T."/>
            <person name="Hagiwara D."/>
        </authorList>
    </citation>
    <scope>NUCLEOTIDE SEQUENCE [LARGE SCALE GENOMIC DNA]</scope>
    <source>
        <strain evidence="2 3">IFM 55266</strain>
    </source>
</reference>
<dbReference type="GO" id="GO:0003824">
    <property type="term" value="F:catalytic activity"/>
    <property type="evidence" value="ECO:0007669"/>
    <property type="project" value="InterPro"/>
</dbReference>
<dbReference type="EMBL" id="BHVY01000005">
    <property type="protein sequence ID" value="GIJ89429.1"/>
    <property type="molecule type" value="Genomic_DNA"/>
</dbReference>
<organism evidence="2 3">
    <name type="scientific">Aspergillus pseudoviridinutans</name>
    <dbReference type="NCBI Taxonomy" id="1517512"/>
    <lineage>
        <taxon>Eukaryota</taxon>
        <taxon>Fungi</taxon>
        <taxon>Dikarya</taxon>
        <taxon>Ascomycota</taxon>
        <taxon>Pezizomycotina</taxon>
        <taxon>Eurotiomycetes</taxon>
        <taxon>Eurotiomycetidae</taxon>
        <taxon>Eurotiales</taxon>
        <taxon>Aspergillaceae</taxon>
        <taxon>Aspergillus</taxon>
        <taxon>Aspergillus subgen. Fumigati</taxon>
    </lineage>
</organism>
<protein>
    <recommendedName>
        <fullName evidence="1">Nucleoside phosphorylase domain-containing protein</fullName>
    </recommendedName>
</protein>
<dbReference type="InterPro" id="IPR035994">
    <property type="entry name" value="Nucleoside_phosphorylase_sf"/>
</dbReference>